<gene>
    <name evidence="1" type="ORF">PS854_05518</name>
</gene>
<name>A0A5E7PWP7_PSEFL</name>
<evidence type="ECO:0008006" key="3">
    <source>
        <dbReference type="Google" id="ProtNLM"/>
    </source>
</evidence>
<sequence>MKTFVILTRRADGAAEDFKRLAKPEAQHVWKGFADGIVRAVHGLADGPGAAFELESTTFVEARQYIEALPYVSENLLHVQYCALKPFSDYEKLVSS</sequence>
<accession>A0A5E7PWP7</accession>
<dbReference type="Proteomes" id="UP000327111">
    <property type="component" value="Unassembled WGS sequence"/>
</dbReference>
<proteinExistence type="predicted"/>
<organism evidence="1 2">
    <name type="scientific">Pseudomonas fluorescens</name>
    <dbReference type="NCBI Taxonomy" id="294"/>
    <lineage>
        <taxon>Bacteria</taxon>
        <taxon>Pseudomonadati</taxon>
        <taxon>Pseudomonadota</taxon>
        <taxon>Gammaproteobacteria</taxon>
        <taxon>Pseudomonadales</taxon>
        <taxon>Pseudomonadaceae</taxon>
        <taxon>Pseudomonas</taxon>
    </lineage>
</organism>
<dbReference type="EMBL" id="CABVIF010000018">
    <property type="protein sequence ID" value="VVP53951.1"/>
    <property type="molecule type" value="Genomic_DNA"/>
</dbReference>
<evidence type="ECO:0000313" key="1">
    <source>
        <dbReference type="EMBL" id="VVP53951.1"/>
    </source>
</evidence>
<evidence type="ECO:0000313" key="2">
    <source>
        <dbReference type="Proteomes" id="UP000327111"/>
    </source>
</evidence>
<reference evidence="1 2" key="1">
    <citation type="submission" date="2019-09" db="EMBL/GenBank/DDBJ databases">
        <authorList>
            <person name="Chandra G."/>
            <person name="Truman W A."/>
        </authorList>
    </citation>
    <scope>NUCLEOTIDE SEQUENCE [LARGE SCALE GENOMIC DNA]</scope>
    <source>
        <strain evidence="1">PS854</strain>
    </source>
</reference>
<protein>
    <recommendedName>
        <fullName evidence="3">Superoxide dismutase</fullName>
    </recommendedName>
</protein>
<dbReference type="RefSeq" id="WP_150736228.1">
    <property type="nucleotide sequence ID" value="NZ_CABVIF010000018.1"/>
</dbReference>
<dbReference type="AlphaFoldDB" id="A0A5E7PWP7"/>